<feature type="transmembrane region" description="Helical" evidence="8">
    <location>
        <begin position="12"/>
        <end position="35"/>
    </location>
</feature>
<gene>
    <name evidence="11" type="ORF">LKE05_03140</name>
</gene>
<evidence type="ECO:0000259" key="10">
    <source>
        <dbReference type="PROSITE" id="PS50885"/>
    </source>
</evidence>
<comment type="subcellular location">
    <subcellularLocation>
        <location evidence="2">Membrane</location>
    </subcellularLocation>
</comment>
<dbReference type="Gene3D" id="6.10.340.10">
    <property type="match status" value="1"/>
</dbReference>
<keyword evidence="7" id="KW-0902">Two-component regulatory system</keyword>
<feature type="transmembrane region" description="Helical" evidence="8">
    <location>
        <begin position="69"/>
        <end position="91"/>
    </location>
</feature>
<dbReference type="SUPFAM" id="SSF158472">
    <property type="entry name" value="HAMP domain-like"/>
    <property type="match status" value="1"/>
</dbReference>
<dbReference type="InterPro" id="IPR005467">
    <property type="entry name" value="His_kinase_dom"/>
</dbReference>
<dbReference type="PROSITE" id="PS50109">
    <property type="entry name" value="HIS_KIN"/>
    <property type="match status" value="1"/>
</dbReference>
<dbReference type="Gene3D" id="1.10.287.130">
    <property type="match status" value="1"/>
</dbReference>
<dbReference type="CDD" id="cd00075">
    <property type="entry name" value="HATPase"/>
    <property type="match status" value="1"/>
</dbReference>
<dbReference type="SUPFAM" id="SSF47384">
    <property type="entry name" value="Homodimeric domain of signal transducing histidine kinase"/>
    <property type="match status" value="1"/>
</dbReference>
<evidence type="ECO:0000256" key="3">
    <source>
        <dbReference type="ARBA" id="ARBA00012438"/>
    </source>
</evidence>
<keyword evidence="5" id="KW-0808">Transferase</keyword>
<evidence type="ECO:0000256" key="5">
    <source>
        <dbReference type="ARBA" id="ARBA00022679"/>
    </source>
</evidence>
<evidence type="ECO:0000256" key="8">
    <source>
        <dbReference type="SAM" id="Phobius"/>
    </source>
</evidence>
<dbReference type="EC" id="2.7.13.3" evidence="3"/>
<dbReference type="InterPro" id="IPR003594">
    <property type="entry name" value="HATPase_dom"/>
</dbReference>
<dbReference type="InterPro" id="IPR003661">
    <property type="entry name" value="HisK_dim/P_dom"/>
</dbReference>
<dbReference type="InterPro" id="IPR003660">
    <property type="entry name" value="HAMP_dom"/>
</dbReference>
<name>A0AAE3DWT5_9FIRM</name>
<keyword evidence="8" id="KW-1133">Transmembrane helix</keyword>
<dbReference type="RefSeq" id="WP_308455904.1">
    <property type="nucleotide sequence ID" value="NZ_JAJEQM010000003.1"/>
</dbReference>
<evidence type="ECO:0000313" key="11">
    <source>
        <dbReference type="EMBL" id="MCC2209791.1"/>
    </source>
</evidence>
<keyword evidence="8" id="KW-0812">Transmembrane</keyword>
<dbReference type="PANTHER" id="PTHR43547:SF2">
    <property type="entry name" value="HYBRID SIGNAL TRANSDUCTION HISTIDINE KINASE C"/>
    <property type="match status" value="1"/>
</dbReference>
<evidence type="ECO:0000256" key="1">
    <source>
        <dbReference type="ARBA" id="ARBA00000085"/>
    </source>
</evidence>
<keyword evidence="12" id="KW-1185">Reference proteome</keyword>
<dbReference type="Pfam" id="PF02518">
    <property type="entry name" value="HATPase_c"/>
    <property type="match status" value="1"/>
</dbReference>
<evidence type="ECO:0000256" key="7">
    <source>
        <dbReference type="ARBA" id="ARBA00023012"/>
    </source>
</evidence>
<evidence type="ECO:0000259" key="9">
    <source>
        <dbReference type="PROSITE" id="PS50109"/>
    </source>
</evidence>
<evidence type="ECO:0000313" key="12">
    <source>
        <dbReference type="Proteomes" id="UP001198242"/>
    </source>
</evidence>
<evidence type="ECO:0000256" key="2">
    <source>
        <dbReference type="ARBA" id="ARBA00004370"/>
    </source>
</evidence>
<comment type="catalytic activity">
    <reaction evidence="1">
        <text>ATP + protein L-histidine = ADP + protein N-phospho-L-histidine.</text>
        <dbReference type="EC" id="2.7.13.3"/>
    </reaction>
</comment>
<dbReference type="Gene3D" id="3.30.565.10">
    <property type="entry name" value="Histidine kinase-like ATPase, C-terminal domain"/>
    <property type="match status" value="1"/>
</dbReference>
<comment type="caution">
    <text evidence="11">The sequence shown here is derived from an EMBL/GenBank/DDBJ whole genome shotgun (WGS) entry which is preliminary data.</text>
</comment>
<dbReference type="FunFam" id="3.30.565.10:FF:000006">
    <property type="entry name" value="Sensor histidine kinase WalK"/>
    <property type="match status" value="1"/>
</dbReference>
<feature type="domain" description="Histidine kinase" evidence="9">
    <location>
        <begin position="164"/>
        <end position="381"/>
    </location>
</feature>
<dbReference type="SMART" id="SM00388">
    <property type="entry name" value="HisKA"/>
    <property type="match status" value="1"/>
</dbReference>
<dbReference type="SUPFAM" id="SSF55874">
    <property type="entry name" value="ATPase domain of HSP90 chaperone/DNA topoisomerase II/histidine kinase"/>
    <property type="match status" value="1"/>
</dbReference>
<dbReference type="InterPro" id="IPR004358">
    <property type="entry name" value="Sig_transdc_His_kin-like_C"/>
</dbReference>
<evidence type="ECO:0000256" key="6">
    <source>
        <dbReference type="ARBA" id="ARBA00022777"/>
    </source>
</evidence>
<dbReference type="EMBL" id="JAJEQM010000003">
    <property type="protein sequence ID" value="MCC2209791.1"/>
    <property type="molecule type" value="Genomic_DNA"/>
</dbReference>
<accession>A0AAE3DWT5</accession>
<reference evidence="11 12" key="1">
    <citation type="submission" date="2021-10" db="EMBL/GenBank/DDBJ databases">
        <title>Anaerobic single-cell dispensing facilitates the cultivation of human gut bacteria.</title>
        <authorList>
            <person name="Afrizal A."/>
        </authorList>
    </citation>
    <scope>NUCLEOTIDE SEQUENCE [LARGE SCALE GENOMIC DNA]</scope>
    <source>
        <strain evidence="11 12">CLA-AA-H232</strain>
    </source>
</reference>
<keyword evidence="8" id="KW-0472">Membrane</keyword>
<organism evidence="11 12">
    <name type="scientific">Hominilimicola fabiformis</name>
    <dbReference type="NCBI Taxonomy" id="2885356"/>
    <lineage>
        <taxon>Bacteria</taxon>
        <taxon>Bacillati</taxon>
        <taxon>Bacillota</taxon>
        <taxon>Clostridia</taxon>
        <taxon>Eubacteriales</taxon>
        <taxon>Oscillospiraceae</taxon>
        <taxon>Hominilimicola</taxon>
    </lineage>
</organism>
<sequence length="381" mass="43246">MKIKSKFAIYNIIMLITPILLIGVISVCFVLIFILKFPVEELNISRASMIDPYVFLQAVGEFFKSNPSAIFYVVLWLTICVLLVVLSTTVATRLMTKSIEHSINDLARAADYIRADNLDFEVMGSEYDEIDMLCNNFDMMRKELKRAREREKYMKKERNMLLANISHDLKTPITSIKGYVEGIQDGIADTPEKMKRYLDTIHTKAEVIDDLVNNLSVFSKLELSRLIFEFKEGDINSFMRDFVDDYRLDLEKNGIKLETDIPIDEVIVRMDYEKISRVFSNLIDNAVKYRSEDNPTLSVSTMCSDGGVYVNISDNGIGIDENELKNVFEGFYRVDSSRSIKGSGLGLGIAKQIVEKHGGKIWLKSDGLGKGTTAVVFLPKI</sequence>
<dbReference type="CDD" id="cd00082">
    <property type="entry name" value="HisKA"/>
    <property type="match status" value="1"/>
</dbReference>
<keyword evidence="6 11" id="KW-0418">Kinase</keyword>
<dbReference type="InterPro" id="IPR036890">
    <property type="entry name" value="HATPase_C_sf"/>
</dbReference>
<keyword evidence="4" id="KW-0597">Phosphoprotein</keyword>
<dbReference type="PROSITE" id="PS50885">
    <property type="entry name" value="HAMP"/>
    <property type="match status" value="1"/>
</dbReference>
<dbReference type="PANTHER" id="PTHR43547">
    <property type="entry name" value="TWO-COMPONENT HISTIDINE KINASE"/>
    <property type="match status" value="1"/>
</dbReference>
<dbReference type="PRINTS" id="PR00344">
    <property type="entry name" value="BCTRLSENSOR"/>
</dbReference>
<dbReference type="GO" id="GO:0016020">
    <property type="term" value="C:membrane"/>
    <property type="evidence" value="ECO:0007669"/>
    <property type="project" value="UniProtKB-SubCell"/>
</dbReference>
<dbReference type="SMART" id="SM00387">
    <property type="entry name" value="HATPase_c"/>
    <property type="match status" value="1"/>
</dbReference>
<feature type="domain" description="HAMP" evidence="10">
    <location>
        <begin position="97"/>
        <end position="149"/>
    </location>
</feature>
<dbReference type="GO" id="GO:0000155">
    <property type="term" value="F:phosphorelay sensor kinase activity"/>
    <property type="evidence" value="ECO:0007669"/>
    <property type="project" value="InterPro"/>
</dbReference>
<protein>
    <recommendedName>
        <fullName evidence="3">histidine kinase</fullName>
        <ecNumber evidence="3">2.7.13.3</ecNumber>
    </recommendedName>
</protein>
<dbReference type="Pfam" id="PF00512">
    <property type="entry name" value="HisKA"/>
    <property type="match status" value="1"/>
</dbReference>
<dbReference type="Proteomes" id="UP001198242">
    <property type="component" value="Unassembled WGS sequence"/>
</dbReference>
<proteinExistence type="predicted"/>
<dbReference type="InterPro" id="IPR036097">
    <property type="entry name" value="HisK_dim/P_sf"/>
</dbReference>
<evidence type="ECO:0000256" key="4">
    <source>
        <dbReference type="ARBA" id="ARBA00022553"/>
    </source>
</evidence>
<dbReference type="AlphaFoldDB" id="A0AAE3DWT5"/>